<dbReference type="NCBIfam" id="NF033516">
    <property type="entry name" value="transpos_IS3"/>
    <property type="match status" value="1"/>
</dbReference>
<dbReference type="InterPro" id="IPR025948">
    <property type="entry name" value="HTH-like_dom"/>
</dbReference>
<keyword evidence="6" id="KW-1185">Reference proteome</keyword>
<dbReference type="InterPro" id="IPR048020">
    <property type="entry name" value="Transpos_IS3"/>
</dbReference>
<dbReference type="PATRIC" id="fig|931089.4.peg.1008"/>
<dbReference type="KEGG" id="cdx:CDES_09625"/>
<dbReference type="PROSITE" id="PS50994">
    <property type="entry name" value="INTEGRASE"/>
    <property type="match status" value="1"/>
</dbReference>
<dbReference type="EMBL" id="CP009220">
    <property type="protein sequence ID" value="ALC06310.1"/>
    <property type="molecule type" value="Genomic_DNA"/>
</dbReference>
<dbReference type="EMBL" id="CP009220">
    <property type="protein sequence ID" value="ALC06460.1"/>
    <property type="molecule type" value="Genomic_DNA"/>
</dbReference>
<evidence type="ECO:0000313" key="6">
    <source>
        <dbReference type="Proteomes" id="UP000068067"/>
    </source>
</evidence>
<gene>
    <name evidence="4" type="primary">insK150d</name>
    <name evidence="3" type="synonym">insK150c</name>
    <name evidence="5" type="synonym">insK150f</name>
    <name evidence="3" type="ORF">CDES_04975</name>
    <name evidence="4" type="ORF">CDES_09625</name>
    <name evidence="5" type="ORF">CDES_10415</name>
</gene>
<evidence type="ECO:0000313" key="5">
    <source>
        <dbReference type="EMBL" id="ALC06460.1"/>
    </source>
</evidence>
<organism evidence="4 6">
    <name type="scientific">Corynebacterium deserti GIMN1.010</name>
    <dbReference type="NCBI Taxonomy" id="931089"/>
    <lineage>
        <taxon>Bacteria</taxon>
        <taxon>Bacillati</taxon>
        <taxon>Actinomycetota</taxon>
        <taxon>Actinomycetes</taxon>
        <taxon>Mycobacteriales</taxon>
        <taxon>Corynebacteriaceae</taxon>
        <taxon>Corynebacterium</taxon>
    </lineage>
</organism>
<evidence type="ECO:0000313" key="4">
    <source>
        <dbReference type="EMBL" id="ALC06310.1"/>
    </source>
</evidence>
<evidence type="ECO:0000256" key="1">
    <source>
        <dbReference type="ARBA" id="ARBA00002286"/>
    </source>
</evidence>
<dbReference type="Pfam" id="PF13276">
    <property type="entry name" value="HTH_21"/>
    <property type="match status" value="1"/>
</dbReference>
<dbReference type="SUPFAM" id="SSF53098">
    <property type="entry name" value="Ribonuclease H-like"/>
    <property type="match status" value="1"/>
</dbReference>
<dbReference type="KEGG" id="cdx:CDES_10415"/>
<name>A0A0M4CML7_9CORY</name>
<feature type="domain" description="Integrase catalytic" evidence="2">
    <location>
        <begin position="62"/>
        <end position="227"/>
    </location>
</feature>
<proteinExistence type="predicted"/>
<evidence type="ECO:0000259" key="2">
    <source>
        <dbReference type="PROSITE" id="PS50994"/>
    </source>
</evidence>
<accession>A0A0M4CML7</accession>
<reference evidence="4 6" key="1">
    <citation type="submission" date="2014-08" db="EMBL/GenBank/DDBJ databases">
        <title>Complete genome sequence of Corynebacterium deserti GIMN1.010 (=DSM 45689), isolated from desert sand in western China.</title>
        <authorList>
            <person name="Ruckert C."/>
            <person name="Albersmeier A."/>
            <person name="Kalinowski J."/>
        </authorList>
    </citation>
    <scope>NUCLEOTIDE SEQUENCE [LARGE SCALE GENOMIC DNA]</scope>
    <source>
        <strain evidence="4 6">GIMN1.010</strain>
    </source>
</reference>
<dbReference type="InterPro" id="IPR012337">
    <property type="entry name" value="RNaseH-like_sf"/>
</dbReference>
<dbReference type="InterPro" id="IPR001584">
    <property type="entry name" value="Integrase_cat-core"/>
</dbReference>
<dbReference type="GO" id="GO:0015074">
    <property type="term" value="P:DNA integration"/>
    <property type="evidence" value="ECO:0007669"/>
    <property type="project" value="InterPro"/>
</dbReference>
<dbReference type="InterPro" id="IPR036397">
    <property type="entry name" value="RNaseH_sf"/>
</dbReference>
<dbReference type="EMBL" id="CP009220">
    <property type="protein sequence ID" value="ALC05435.1"/>
    <property type="molecule type" value="Genomic_DNA"/>
</dbReference>
<dbReference type="Pfam" id="PF13333">
    <property type="entry name" value="rve_2"/>
    <property type="match status" value="1"/>
</dbReference>
<dbReference type="PANTHER" id="PTHR46889:SF4">
    <property type="entry name" value="TRANSPOSASE INSO FOR INSERTION SEQUENCE ELEMENT IS911B-RELATED"/>
    <property type="match status" value="1"/>
</dbReference>
<comment type="function">
    <text evidence="1">Involved in the transposition of the insertion sequence.</text>
</comment>
<evidence type="ECO:0000313" key="3">
    <source>
        <dbReference type="EMBL" id="ALC05435.1"/>
    </source>
</evidence>
<dbReference type="STRING" id="931089.CDES_04975"/>
<sequence length="232" mass="27249">MKRRYGYRRVLCELRNQGWQVGHKLVYKLMDHMGLKSKVRPRKKYNSYKGHISRIADNILDRNFTPGESNTVWVSDVTEFRVAGIKIYLSPVMDLHDRTILAYELATSPTTKFTSSSLKNAIIWHQPAQGLIVHTDQGFQYQHSSWRRLIESVGGIQSMSRKGNCYDNAVMENFFGHLKTEMYHDEHFASVEEFRQAVDDYIFWYNNDRLQQQFKGLTPMQYRNQALEALIT</sequence>
<dbReference type="Pfam" id="PF00665">
    <property type="entry name" value="rve"/>
    <property type="match status" value="1"/>
</dbReference>
<protein>
    <submittedName>
        <fullName evidence="4">Putative transposase InsK for insertion sequence element IS150</fullName>
    </submittedName>
</protein>
<dbReference type="InterPro" id="IPR050900">
    <property type="entry name" value="Transposase_IS3/IS150/IS904"/>
</dbReference>
<dbReference type="KEGG" id="cdx:CDES_04975"/>
<dbReference type="GO" id="GO:0003676">
    <property type="term" value="F:nucleic acid binding"/>
    <property type="evidence" value="ECO:0007669"/>
    <property type="project" value="InterPro"/>
</dbReference>
<dbReference type="AlphaFoldDB" id="A0A0M4CML7"/>
<dbReference type="Proteomes" id="UP000068067">
    <property type="component" value="Chromosome"/>
</dbReference>
<dbReference type="PANTHER" id="PTHR46889">
    <property type="entry name" value="TRANSPOSASE INSF FOR INSERTION SEQUENCE IS3B-RELATED"/>
    <property type="match status" value="1"/>
</dbReference>
<dbReference type="Gene3D" id="3.30.420.10">
    <property type="entry name" value="Ribonuclease H-like superfamily/Ribonuclease H"/>
    <property type="match status" value="1"/>
</dbReference>